<dbReference type="SMART" id="SM00320">
    <property type="entry name" value="WD40"/>
    <property type="match status" value="3"/>
</dbReference>
<dbReference type="InterPro" id="IPR036322">
    <property type="entry name" value="WD40_repeat_dom_sf"/>
</dbReference>
<dbReference type="PANTHER" id="PTHR19924">
    <property type="entry name" value="UTP15 U3 SMALL NUCLEOLAR RNA-ASSOCIATED PROTEIN 15 FAMILY MEMBER"/>
    <property type="match status" value="1"/>
</dbReference>
<evidence type="ECO:0000313" key="7">
    <source>
        <dbReference type="Proteomes" id="UP000271098"/>
    </source>
</evidence>
<reference evidence="8" key="1">
    <citation type="submission" date="2016-06" db="UniProtKB">
        <authorList>
            <consortium name="WormBaseParasite"/>
        </authorList>
    </citation>
    <scope>IDENTIFICATION</scope>
</reference>
<evidence type="ECO:0000256" key="5">
    <source>
        <dbReference type="PROSITE-ProRule" id="PRU00221"/>
    </source>
</evidence>
<feature type="repeat" description="WD" evidence="5">
    <location>
        <begin position="110"/>
        <end position="151"/>
    </location>
</feature>
<evidence type="ECO:0000256" key="1">
    <source>
        <dbReference type="ARBA" id="ARBA00004604"/>
    </source>
</evidence>
<dbReference type="Gene3D" id="2.130.10.10">
    <property type="entry name" value="YVTN repeat-like/Quinoprotein amine dehydrogenase"/>
    <property type="match status" value="1"/>
</dbReference>
<dbReference type="Proteomes" id="UP000271098">
    <property type="component" value="Unassembled WGS sequence"/>
</dbReference>
<dbReference type="GO" id="GO:0005730">
    <property type="term" value="C:nucleolus"/>
    <property type="evidence" value="ECO:0007669"/>
    <property type="project" value="UniProtKB-SubCell"/>
</dbReference>
<dbReference type="WBParaSite" id="GPUH_0000268801-mRNA-1">
    <property type="protein sequence ID" value="GPUH_0000268801-mRNA-1"/>
    <property type="gene ID" value="GPUH_0000268801"/>
</dbReference>
<dbReference type="GO" id="GO:0045943">
    <property type="term" value="P:positive regulation of transcription by RNA polymerase I"/>
    <property type="evidence" value="ECO:0007669"/>
    <property type="project" value="TreeGrafter"/>
</dbReference>
<protein>
    <submittedName>
        <fullName evidence="8">WD_REPEATS_REGION domain-containing protein</fullName>
    </submittedName>
</protein>
<dbReference type="PANTHER" id="PTHR19924:SF26">
    <property type="entry name" value="U3 SMALL NUCLEOLAR RNA-ASSOCIATED PROTEIN 15 HOMOLOG"/>
    <property type="match status" value="1"/>
</dbReference>
<comment type="subcellular location">
    <subcellularLocation>
        <location evidence="1">Nucleus</location>
        <location evidence="1">Nucleolus</location>
    </subcellularLocation>
</comment>
<evidence type="ECO:0000256" key="4">
    <source>
        <dbReference type="ARBA" id="ARBA00023242"/>
    </source>
</evidence>
<gene>
    <name evidence="6" type="ORF">GPUH_LOCUS2683</name>
</gene>
<dbReference type="InterPro" id="IPR015943">
    <property type="entry name" value="WD40/YVTN_repeat-like_dom_sf"/>
</dbReference>
<keyword evidence="2 5" id="KW-0853">WD repeat</keyword>
<keyword evidence="3" id="KW-0677">Repeat</keyword>
<dbReference type="OrthoDB" id="431715at2759"/>
<dbReference type="InterPro" id="IPR001680">
    <property type="entry name" value="WD40_rpt"/>
</dbReference>
<name>A0A183D1U2_9BILA</name>
<keyword evidence="4" id="KW-0539">Nucleus</keyword>
<keyword evidence="7" id="KW-1185">Reference proteome</keyword>
<dbReference type="AlphaFoldDB" id="A0A183D1U2"/>
<dbReference type="EMBL" id="UYRT01004195">
    <property type="protein sequence ID" value="VDK35838.1"/>
    <property type="molecule type" value="Genomic_DNA"/>
</dbReference>
<evidence type="ECO:0000256" key="2">
    <source>
        <dbReference type="ARBA" id="ARBA00022574"/>
    </source>
</evidence>
<reference evidence="6 7" key="2">
    <citation type="submission" date="2018-11" db="EMBL/GenBank/DDBJ databases">
        <authorList>
            <consortium name="Pathogen Informatics"/>
        </authorList>
    </citation>
    <scope>NUCLEOTIDE SEQUENCE [LARGE SCALE GENOMIC DNA]</scope>
</reference>
<accession>A0A183D1U2</accession>
<proteinExistence type="predicted"/>
<evidence type="ECO:0000256" key="3">
    <source>
        <dbReference type="ARBA" id="ARBA00022737"/>
    </source>
</evidence>
<sequence>MGDDGFIKIWEISETKSVPLKVIENAHRDHIRCGDASAHSDHLFVSGSYDHTTKVWDTRKDELEPLLSMDHGFPIEQVLFLPGDAFIVTAGGEFIKIWNVASGGSLHHTLHNHHRTVTALCLGSKGTRLLSGGLDRRINVFSLNTGDYALLQTLCTSAPVLLMEFLHKFSYIFA</sequence>
<dbReference type="GO" id="GO:0006364">
    <property type="term" value="P:rRNA processing"/>
    <property type="evidence" value="ECO:0007669"/>
    <property type="project" value="TreeGrafter"/>
</dbReference>
<organism evidence="8">
    <name type="scientific">Gongylonema pulchrum</name>
    <dbReference type="NCBI Taxonomy" id="637853"/>
    <lineage>
        <taxon>Eukaryota</taxon>
        <taxon>Metazoa</taxon>
        <taxon>Ecdysozoa</taxon>
        <taxon>Nematoda</taxon>
        <taxon>Chromadorea</taxon>
        <taxon>Rhabditida</taxon>
        <taxon>Spirurina</taxon>
        <taxon>Spiruromorpha</taxon>
        <taxon>Spiruroidea</taxon>
        <taxon>Gongylonematidae</taxon>
        <taxon>Gongylonema</taxon>
    </lineage>
</organism>
<dbReference type="Pfam" id="PF00400">
    <property type="entry name" value="WD40"/>
    <property type="match status" value="2"/>
</dbReference>
<feature type="repeat" description="WD" evidence="5">
    <location>
        <begin position="24"/>
        <end position="66"/>
    </location>
</feature>
<dbReference type="SUPFAM" id="SSF50978">
    <property type="entry name" value="WD40 repeat-like"/>
    <property type="match status" value="1"/>
</dbReference>
<evidence type="ECO:0000313" key="6">
    <source>
        <dbReference type="EMBL" id="VDK35838.1"/>
    </source>
</evidence>
<evidence type="ECO:0000313" key="8">
    <source>
        <dbReference type="WBParaSite" id="GPUH_0000268801-mRNA-1"/>
    </source>
</evidence>
<dbReference type="PROSITE" id="PS50082">
    <property type="entry name" value="WD_REPEATS_2"/>
    <property type="match status" value="2"/>
</dbReference>